<dbReference type="Gene3D" id="2.60.40.10">
    <property type="entry name" value="Immunoglobulins"/>
    <property type="match status" value="2"/>
</dbReference>
<dbReference type="PANTHER" id="PTHR20859">
    <property type="entry name" value="INTERFERON/INTERLEUKIN RECEPTOR"/>
    <property type="match status" value="1"/>
</dbReference>
<feature type="region of interest" description="Disordered" evidence="1">
    <location>
        <begin position="30"/>
        <end position="49"/>
    </location>
</feature>
<proteinExistence type="predicted"/>
<dbReference type="AlphaFoldDB" id="A0AAZ3RFN7"/>
<reference evidence="4" key="1">
    <citation type="journal article" date="2018" name="PLoS ONE">
        <title>Chinook salmon (Oncorhynchus tshawytscha) genome and transcriptome.</title>
        <authorList>
            <person name="Christensen K.A."/>
            <person name="Leong J.S."/>
            <person name="Sakhrani D."/>
            <person name="Biagi C.A."/>
            <person name="Minkley D.R."/>
            <person name="Withler R.E."/>
            <person name="Rondeau E.B."/>
            <person name="Koop B.F."/>
            <person name="Devlin R.H."/>
        </authorList>
    </citation>
    <scope>NUCLEOTIDE SEQUENCE [LARGE SCALE GENOMIC DNA]</scope>
</reference>
<protein>
    <submittedName>
        <fullName evidence="3">Uncharacterized protein</fullName>
    </submittedName>
</protein>
<accession>A0AAZ3RFN7</accession>
<dbReference type="GeneTree" id="ENSGT00990000204616"/>
<evidence type="ECO:0000313" key="3">
    <source>
        <dbReference type="Ensembl" id="ENSOTSP00005140412.1"/>
    </source>
</evidence>
<reference evidence="3" key="3">
    <citation type="submission" date="2025-09" db="UniProtKB">
        <authorList>
            <consortium name="Ensembl"/>
        </authorList>
    </citation>
    <scope>IDENTIFICATION</scope>
</reference>
<keyword evidence="2" id="KW-0812">Transmembrane</keyword>
<feature type="transmembrane region" description="Helical" evidence="2">
    <location>
        <begin position="254"/>
        <end position="275"/>
    </location>
</feature>
<name>A0AAZ3RFN7_ONCTS</name>
<reference evidence="3" key="2">
    <citation type="submission" date="2025-08" db="UniProtKB">
        <authorList>
            <consortium name="Ensembl"/>
        </authorList>
    </citation>
    <scope>IDENTIFICATION</scope>
</reference>
<evidence type="ECO:0000256" key="1">
    <source>
        <dbReference type="SAM" id="MobiDB-lite"/>
    </source>
</evidence>
<evidence type="ECO:0000313" key="4">
    <source>
        <dbReference type="Proteomes" id="UP000694402"/>
    </source>
</evidence>
<organism evidence="3 4">
    <name type="scientific">Oncorhynchus tshawytscha</name>
    <name type="common">Chinook salmon</name>
    <name type="synonym">Salmo tshawytscha</name>
    <dbReference type="NCBI Taxonomy" id="74940"/>
    <lineage>
        <taxon>Eukaryota</taxon>
        <taxon>Metazoa</taxon>
        <taxon>Chordata</taxon>
        <taxon>Craniata</taxon>
        <taxon>Vertebrata</taxon>
        <taxon>Euteleostomi</taxon>
        <taxon>Actinopterygii</taxon>
        <taxon>Neopterygii</taxon>
        <taxon>Teleostei</taxon>
        <taxon>Protacanthopterygii</taxon>
        <taxon>Salmoniformes</taxon>
        <taxon>Salmonidae</taxon>
        <taxon>Salmoninae</taxon>
        <taxon>Oncorhynchus</taxon>
    </lineage>
</organism>
<keyword evidence="2" id="KW-0472">Membrane</keyword>
<dbReference type="InterPro" id="IPR013783">
    <property type="entry name" value="Ig-like_fold"/>
</dbReference>
<evidence type="ECO:0000256" key="2">
    <source>
        <dbReference type="SAM" id="Phobius"/>
    </source>
</evidence>
<feature type="region of interest" description="Disordered" evidence="1">
    <location>
        <begin position="324"/>
        <end position="349"/>
    </location>
</feature>
<sequence length="426" mass="48049">MLFIDYSSAFNTIVPSKLISKYPGTKHLPLKLDPGLPDGQPSGGKVPPPENVTVSCNNLQTTVDWNHSELLRRPLFKLKITGDHSSWENSTKQHHYDLSPLMWNAKELDRYFVKITAIDEMEESASQKSSIFTFNRYLTADIHCKLDFPAVNVSMKDMKVTVSFDNPYHLYTELKESRMGEDDKRFLSQVTYENTNHTFECQIEDKVCHHYFTVLGNKEKYCVRLEGNAMGHRVMFNSKGPICVNEEKTISLEYFLPLIIIGIVAFVVFVTIRLCKRSMRKRNLSNFPKTLASILSNPHDKNIMELQFEIIAHISGIEPVTTTSQSLLETSEEEEEPVESPTTSVGFSANPFSSGQVGEGLSDSRSQLRTELQVIQPRSVLLCGDDSEESDDMDSTASGYDRQHIPLQEVEVEMSAGDVVVGYGPT</sequence>
<dbReference type="Ensembl" id="ENSOTST00005172845.1">
    <property type="protein sequence ID" value="ENSOTSP00005140412.1"/>
    <property type="gene ID" value="ENSOTSG00005063442.1"/>
</dbReference>
<gene>
    <name evidence="3" type="primary">LOC112245826</name>
</gene>
<dbReference type="PANTHER" id="PTHR20859:SF87">
    <property type="entry name" value="CYTOKINE RECEPTOR FAMILY MEMBER B13-RELATED"/>
    <property type="match status" value="1"/>
</dbReference>
<keyword evidence="2" id="KW-1133">Transmembrane helix</keyword>
<keyword evidence="4" id="KW-1185">Reference proteome</keyword>
<feature type="compositionally biased region" description="Low complexity" evidence="1">
    <location>
        <begin position="31"/>
        <end position="40"/>
    </location>
</feature>
<dbReference type="Proteomes" id="UP000694402">
    <property type="component" value="Unassembled WGS sequence"/>
</dbReference>
<dbReference type="GO" id="GO:0005886">
    <property type="term" value="C:plasma membrane"/>
    <property type="evidence" value="ECO:0007669"/>
    <property type="project" value="TreeGrafter"/>
</dbReference>
<dbReference type="GO" id="GO:0004896">
    <property type="term" value="F:cytokine receptor activity"/>
    <property type="evidence" value="ECO:0007669"/>
    <property type="project" value="TreeGrafter"/>
</dbReference>
<dbReference type="InterPro" id="IPR050650">
    <property type="entry name" value="Type-II_Cytokine-TF_Rcpt"/>
</dbReference>